<dbReference type="Pfam" id="PF19577">
    <property type="entry name" value="DcaP"/>
    <property type="match status" value="1"/>
</dbReference>
<protein>
    <recommendedName>
        <fullName evidence="4">Porin</fullName>
    </recommendedName>
</protein>
<keyword evidence="3" id="KW-1185">Reference proteome</keyword>
<evidence type="ECO:0000313" key="2">
    <source>
        <dbReference type="EMBL" id="OZC35364.1"/>
    </source>
</evidence>
<evidence type="ECO:0008006" key="4">
    <source>
        <dbReference type="Google" id="ProtNLM"/>
    </source>
</evidence>
<organism evidence="2 3">
    <name type="scientific">Marinobacter vinifirmus</name>
    <dbReference type="NCBI Taxonomy" id="355591"/>
    <lineage>
        <taxon>Bacteria</taxon>
        <taxon>Pseudomonadati</taxon>
        <taxon>Pseudomonadota</taxon>
        <taxon>Gammaproteobacteria</taxon>
        <taxon>Pseudomonadales</taxon>
        <taxon>Marinobacteraceae</taxon>
        <taxon>Marinobacter</taxon>
    </lineage>
</organism>
<dbReference type="AlphaFoldDB" id="A0A7Z1ILW6"/>
<dbReference type="InterPro" id="IPR045748">
    <property type="entry name" value="DcaP"/>
</dbReference>
<sequence>MDDNTMKRDFQFVTARSLATGLSLMAVSVSAAAVDLNVNGTQAKLYGFAELNMIYDVDADLGPLLIPQRIGLNSDGAEGHFQADANQSRLGLSTVTELEDGSELKTVVEGDFFGGGPAGGELRLRHAYGEWKGILAGQTWTNFPGFTGIYPTVDFRVPVGTSNTRQAQLRYTTGNLSVALEEAGNLGGKVVETAADVAKSAKNSMPDFTVKYASRGATSYHAAAVMRQLSVDNGADDDSAFGWGVSFGLAQEVTNALTLRASVVHGDGVGGYLNLNPGAPAYVVDGNVETIEATGGTLAATLKVGPGAITLGTAFAKADWDDAVNDGLTGADKANEEFRSTHLNYIWSPVKKITFGVEAAYHERETWEGDRGNALRLQGMAQYAF</sequence>
<reference evidence="2 3" key="1">
    <citation type="submission" date="2017-06" db="EMBL/GenBank/DDBJ databases">
        <title>Draft genome sequence of the halophilic bacterium Marinobacter vinifirmus FB1.</title>
        <authorList>
            <person name="Stepanov V.G."/>
            <person name="Roberts D.J."/>
            <person name="Fox G.E."/>
        </authorList>
    </citation>
    <scope>NUCLEOTIDE SEQUENCE [LARGE SCALE GENOMIC DNA]</scope>
    <source>
        <strain evidence="2 3">FB1</strain>
    </source>
</reference>
<gene>
    <name evidence="2" type="ORF">B9Q17_06595</name>
</gene>
<dbReference type="SUPFAM" id="SSF56935">
    <property type="entry name" value="Porins"/>
    <property type="match status" value="1"/>
</dbReference>
<evidence type="ECO:0000256" key="1">
    <source>
        <dbReference type="SAM" id="SignalP"/>
    </source>
</evidence>
<dbReference type="EMBL" id="NEFY01000011">
    <property type="protein sequence ID" value="OZC35364.1"/>
    <property type="molecule type" value="Genomic_DNA"/>
</dbReference>
<keyword evidence="1" id="KW-0732">Signal</keyword>
<proteinExistence type="predicted"/>
<accession>A0A7Z1ILW6</accession>
<comment type="caution">
    <text evidence="2">The sequence shown here is derived from an EMBL/GenBank/DDBJ whole genome shotgun (WGS) entry which is preliminary data.</text>
</comment>
<dbReference type="Proteomes" id="UP000216984">
    <property type="component" value="Unassembled WGS sequence"/>
</dbReference>
<evidence type="ECO:0000313" key="3">
    <source>
        <dbReference type="Proteomes" id="UP000216984"/>
    </source>
</evidence>
<name>A0A7Z1ILW6_9GAMM</name>
<feature type="signal peptide" evidence="1">
    <location>
        <begin position="1"/>
        <end position="33"/>
    </location>
</feature>
<feature type="chain" id="PRO_5030990458" description="Porin" evidence="1">
    <location>
        <begin position="34"/>
        <end position="385"/>
    </location>
</feature>